<evidence type="ECO:0000256" key="1">
    <source>
        <dbReference type="ARBA" id="ARBA00038215"/>
    </source>
</evidence>
<keyword evidence="2" id="KW-0732">Signal</keyword>
<gene>
    <name evidence="4" type="ORF">N0V83_007254</name>
</gene>
<dbReference type="InterPro" id="IPR050491">
    <property type="entry name" value="AmpC-like"/>
</dbReference>
<evidence type="ECO:0000313" key="5">
    <source>
        <dbReference type="Proteomes" id="UP001140560"/>
    </source>
</evidence>
<feature type="chain" id="PRO_5040906226" description="Beta-lactamase-related domain-containing protein" evidence="2">
    <location>
        <begin position="20"/>
        <end position="412"/>
    </location>
</feature>
<dbReference type="SUPFAM" id="SSF56601">
    <property type="entry name" value="beta-lactamase/transpeptidase-like"/>
    <property type="match status" value="1"/>
</dbReference>
<dbReference type="OrthoDB" id="5946976at2759"/>
<dbReference type="PANTHER" id="PTHR46825">
    <property type="entry name" value="D-ALANYL-D-ALANINE-CARBOXYPEPTIDASE/ENDOPEPTIDASE AMPH"/>
    <property type="match status" value="1"/>
</dbReference>
<comment type="similarity">
    <text evidence="1">Belongs to the peptidase S12 family.</text>
</comment>
<dbReference type="AlphaFoldDB" id="A0A9W8Y4S3"/>
<accession>A0A9W8Y4S3</accession>
<organism evidence="4 5">
    <name type="scientific">Neocucurbitaria cava</name>
    <dbReference type="NCBI Taxonomy" id="798079"/>
    <lineage>
        <taxon>Eukaryota</taxon>
        <taxon>Fungi</taxon>
        <taxon>Dikarya</taxon>
        <taxon>Ascomycota</taxon>
        <taxon>Pezizomycotina</taxon>
        <taxon>Dothideomycetes</taxon>
        <taxon>Pleosporomycetidae</taxon>
        <taxon>Pleosporales</taxon>
        <taxon>Pleosporineae</taxon>
        <taxon>Cucurbitariaceae</taxon>
        <taxon>Neocucurbitaria</taxon>
    </lineage>
</organism>
<protein>
    <recommendedName>
        <fullName evidence="3">Beta-lactamase-related domain-containing protein</fullName>
    </recommendedName>
</protein>
<keyword evidence="5" id="KW-1185">Reference proteome</keyword>
<dbReference type="EMBL" id="JAPEUY010000012">
    <property type="protein sequence ID" value="KAJ4367669.1"/>
    <property type="molecule type" value="Genomic_DNA"/>
</dbReference>
<dbReference type="Gene3D" id="3.40.710.10">
    <property type="entry name" value="DD-peptidase/beta-lactamase superfamily"/>
    <property type="match status" value="1"/>
</dbReference>
<name>A0A9W8Y4S3_9PLEO</name>
<evidence type="ECO:0000256" key="2">
    <source>
        <dbReference type="SAM" id="SignalP"/>
    </source>
</evidence>
<evidence type="ECO:0000259" key="3">
    <source>
        <dbReference type="Pfam" id="PF00144"/>
    </source>
</evidence>
<dbReference type="PANTHER" id="PTHR46825:SF9">
    <property type="entry name" value="BETA-LACTAMASE-RELATED DOMAIN-CONTAINING PROTEIN"/>
    <property type="match status" value="1"/>
</dbReference>
<dbReference type="InterPro" id="IPR001466">
    <property type="entry name" value="Beta-lactam-related"/>
</dbReference>
<proteinExistence type="inferred from homology"/>
<sequence length="412" mass="45814">MMKFIVALVAAQRVLTTYATTIQAQHQEPLVEHAATSQEYNSTWKFRWHRGMLTGFPDNLAAEANFTGSMNSFMVNNNITQAQLSIAQNGKQLANYGFNWNDPSTPDVGPYDHFLLASVSKIYCVAALRELMKRHQVTPDTKVYERLGYSSGSAKDARVFNITVANLLDHLGGDDSWHLGSDPAYTMREIALAMSGGAHPATEREIIEWKLKRPLDFDPGNKAYCEEKYNQDFCYSNYGFILLSYLVANITGSPDYYTWLNANILKPQALDVTRWVTDPSAHAKDIVQQIDSGYGPSALNPLDQDPVPWIYGGDDMYKDSDMGGAALATSAGMLTKSLASCPAWGWQATRSPGYYRTGSTPGAFTYVTQRWDGLDVAMVFNTRKYNTDDVHGVLYAQIDGYLNSNRPSMVGM</sequence>
<feature type="signal peptide" evidence="2">
    <location>
        <begin position="1"/>
        <end position="19"/>
    </location>
</feature>
<reference evidence="4" key="1">
    <citation type="submission" date="2022-10" db="EMBL/GenBank/DDBJ databases">
        <title>Tapping the CABI collections for fungal endophytes: first genome assemblies for Collariella, Neodidymelliopsis, Ascochyta clinopodiicola, Didymella pomorum, Didymosphaeria variabile, Neocosmospora piperis and Neocucurbitaria cava.</title>
        <authorList>
            <person name="Hill R."/>
        </authorList>
    </citation>
    <scope>NUCLEOTIDE SEQUENCE</scope>
    <source>
        <strain evidence="4">IMI 356814</strain>
    </source>
</reference>
<comment type="caution">
    <text evidence="4">The sequence shown here is derived from an EMBL/GenBank/DDBJ whole genome shotgun (WGS) entry which is preliminary data.</text>
</comment>
<feature type="domain" description="Beta-lactamase-related" evidence="3">
    <location>
        <begin position="76"/>
        <end position="332"/>
    </location>
</feature>
<dbReference type="Proteomes" id="UP001140560">
    <property type="component" value="Unassembled WGS sequence"/>
</dbReference>
<dbReference type="Pfam" id="PF00144">
    <property type="entry name" value="Beta-lactamase"/>
    <property type="match status" value="1"/>
</dbReference>
<evidence type="ECO:0000313" key="4">
    <source>
        <dbReference type="EMBL" id="KAJ4367669.1"/>
    </source>
</evidence>
<dbReference type="InterPro" id="IPR012338">
    <property type="entry name" value="Beta-lactam/transpept-like"/>
</dbReference>